<sequence>MGLSLRPIGGCLLLDSISKNASHVLASEDVKKNECLVWLDKQATSSVIYVAFGSIVNLTTVDVEELAIGLEASGHAFLWALRWEGKAIEAVNGLVERTKGRGMRAHFLVHMRCSYSSSPVFLHRKYAAKALNSSLKPCFRVQAN</sequence>
<name>A0A8T2V789_CERRI</name>
<dbReference type="AlphaFoldDB" id="A0A8T2V789"/>
<dbReference type="Proteomes" id="UP000825935">
    <property type="component" value="Chromosome 2"/>
</dbReference>
<proteinExistence type="predicted"/>
<dbReference type="PANTHER" id="PTHR48045">
    <property type="entry name" value="UDP-GLYCOSYLTRANSFERASE 72B1"/>
    <property type="match status" value="1"/>
</dbReference>
<keyword evidence="2" id="KW-1185">Reference proteome</keyword>
<gene>
    <name evidence="1" type="ORF">KP509_02G072500</name>
</gene>
<dbReference type="EMBL" id="CM035407">
    <property type="protein sequence ID" value="KAH7444297.1"/>
    <property type="molecule type" value="Genomic_DNA"/>
</dbReference>
<accession>A0A8T2V789</accession>
<dbReference type="Gene3D" id="3.40.50.2000">
    <property type="entry name" value="Glycogen Phosphorylase B"/>
    <property type="match status" value="2"/>
</dbReference>
<evidence type="ECO:0000313" key="2">
    <source>
        <dbReference type="Proteomes" id="UP000825935"/>
    </source>
</evidence>
<reference evidence="1" key="1">
    <citation type="submission" date="2021-08" db="EMBL/GenBank/DDBJ databases">
        <title>WGS assembly of Ceratopteris richardii.</title>
        <authorList>
            <person name="Marchant D.B."/>
            <person name="Chen G."/>
            <person name="Jenkins J."/>
            <person name="Shu S."/>
            <person name="Leebens-Mack J."/>
            <person name="Grimwood J."/>
            <person name="Schmutz J."/>
            <person name="Soltis P."/>
            <person name="Soltis D."/>
            <person name="Chen Z.-H."/>
        </authorList>
    </citation>
    <scope>NUCLEOTIDE SEQUENCE</scope>
    <source>
        <strain evidence="1">Whitten #5841</strain>
        <tissue evidence="1">Leaf</tissue>
    </source>
</reference>
<protein>
    <submittedName>
        <fullName evidence="1">Uncharacterized protein</fullName>
    </submittedName>
</protein>
<dbReference type="PANTHER" id="PTHR48045:SF31">
    <property type="entry name" value="UDP-GLYCOSYLTRANSFERASE 76B1-LIKE"/>
    <property type="match status" value="1"/>
</dbReference>
<evidence type="ECO:0000313" key="1">
    <source>
        <dbReference type="EMBL" id="KAH7444297.1"/>
    </source>
</evidence>
<organism evidence="1 2">
    <name type="scientific">Ceratopteris richardii</name>
    <name type="common">Triangle waterfern</name>
    <dbReference type="NCBI Taxonomy" id="49495"/>
    <lineage>
        <taxon>Eukaryota</taxon>
        <taxon>Viridiplantae</taxon>
        <taxon>Streptophyta</taxon>
        <taxon>Embryophyta</taxon>
        <taxon>Tracheophyta</taxon>
        <taxon>Polypodiopsida</taxon>
        <taxon>Polypodiidae</taxon>
        <taxon>Polypodiales</taxon>
        <taxon>Pteridineae</taxon>
        <taxon>Pteridaceae</taxon>
        <taxon>Parkerioideae</taxon>
        <taxon>Ceratopteris</taxon>
    </lineage>
</organism>
<dbReference type="OrthoDB" id="1694450at2759"/>
<comment type="caution">
    <text evidence="1">The sequence shown here is derived from an EMBL/GenBank/DDBJ whole genome shotgun (WGS) entry which is preliminary data.</text>
</comment>
<dbReference type="SUPFAM" id="SSF53756">
    <property type="entry name" value="UDP-Glycosyltransferase/glycogen phosphorylase"/>
    <property type="match status" value="1"/>
</dbReference>